<feature type="domain" description="CAAX prenyl protease 2/Lysostaphin resistance protein A-like" evidence="2">
    <location>
        <begin position="137"/>
        <end position="229"/>
    </location>
</feature>
<keyword evidence="3" id="KW-0378">Hydrolase</keyword>
<feature type="transmembrane region" description="Helical" evidence="1">
    <location>
        <begin position="263"/>
        <end position="286"/>
    </location>
</feature>
<evidence type="ECO:0000256" key="1">
    <source>
        <dbReference type="SAM" id="Phobius"/>
    </source>
</evidence>
<dbReference type="EMBL" id="CP027231">
    <property type="protein sequence ID" value="AVM51563.1"/>
    <property type="molecule type" value="Genomic_DNA"/>
</dbReference>
<dbReference type="Proteomes" id="UP000238304">
    <property type="component" value="Chromosome"/>
</dbReference>
<protein>
    <submittedName>
        <fullName evidence="3">CPBP family intramembrane metalloprotease domain-containing protein</fullName>
    </submittedName>
</protein>
<feature type="transmembrane region" description="Helical" evidence="1">
    <location>
        <begin position="57"/>
        <end position="80"/>
    </location>
</feature>
<proteinExistence type="predicted"/>
<accession>A0ABM6T4F6</accession>
<evidence type="ECO:0000259" key="2">
    <source>
        <dbReference type="Pfam" id="PF02517"/>
    </source>
</evidence>
<dbReference type="GO" id="GO:0008237">
    <property type="term" value="F:metallopeptidase activity"/>
    <property type="evidence" value="ECO:0007669"/>
    <property type="project" value="UniProtKB-KW"/>
</dbReference>
<keyword evidence="1" id="KW-0812">Transmembrane</keyword>
<feature type="transmembrane region" description="Helical" evidence="1">
    <location>
        <begin position="21"/>
        <end position="45"/>
    </location>
</feature>
<feature type="transmembrane region" description="Helical" evidence="1">
    <location>
        <begin position="171"/>
        <end position="187"/>
    </location>
</feature>
<keyword evidence="3" id="KW-0645">Protease</keyword>
<keyword evidence="3" id="KW-0482">Metalloprotease</keyword>
<keyword evidence="4" id="KW-1185">Reference proteome</keyword>
<dbReference type="InterPro" id="IPR003675">
    <property type="entry name" value="Rce1/LyrA-like_dom"/>
</dbReference>
<feature type="transmembrane region" description="Helical" evidence="1">
    <location>
        <begin position="132"/>
        <end position="150"/>
    </location>
</feature>
<name>A0ABM6T4F6_9BACE</name>
<dbReference type="PANTHER" id="PTHR39430">
    <property type="entry name" value="MEMBRANE-ASSOCIATED PROTEASE-RELATED"/>
    <property type="match status" value="1"/>
</dbReference>
<sequence length="289" mass="32052">MEVEEKVETPVTKSKRIRRTVIDIVCFFVLLVFIGSVVFLLSSFLNRLIPPQIAMNSTLLLIVEETLTLGCVFLASWIVLHYSRKPLSVLGLSLRGRWKDWLAGMLFAITLYAVGFGASLSLGAVAVSGASFHFPSLSISLLYFLLVGITEELMMRGFVLGRMLDGGVNKFTALFVSSVLFSLLHLFNPNFEFLPFLNILLAGILLGASYIYTRNLCFPIALHWFWNWIQGPVLGYEVSGNKVQDSFLVLSLSGPNLINGGNFGFEGSLLCTILMIAGSALIIRYYSRK</sequence>
<keyword evidence="1" id="KW-1133">Transmembrane helix</keyword>
<dbReference type="Pfam" id="PF02517">
    <property type="entry name" value="Rce1-like"/>
    <property type="match status" value="1"/>
</dbReference>
<feature type="transmembrane region" description="Helical" evidence="1">
    <location>
        <begin position="101"/>
        <end position="126"/>
    </location>
</feature>
<dbReference type="RefSeq" id="WP_106039949.1">
    <property type="nucleotide sequence ID" value="NZ_CP027231.1"/>
</dbReference>
<reference evidence="3 4" key="1">
    <citation type="submission" date="2018-02" db="EMBL/GenBank/DDBJ databases">
        <authorList>
            <person name="Holder M.E."/>
            <person name="Ajami N.J."/>
            <person name="Petrosino J.F."/>
        </authorList>
    </citation>
    <scope>NUCLEOTIDE SEQUENCE [LARGE SCALE GENOMIC DNA]</scope>
    <source>
        <strain evidence="3 4">ATCC 33285</strain>
    </source>
</reference>
<keyword evidence="1" id="KW-0472">Membrane</keyword>
<organism evidence="3 4">
    <name type="scientific">Bacteroides zoogleoformans</name>
    <dbReference type="NCBI Taxonomy" id="28119"/>
    <lineage>
        <taxon>Bacteria</taxon>
        <taxon>Pseudomonadati</taxon>
        <taxon>Bacteroidota</taxon>
        <taxon>Bacteroidia</taxon>
        <taxon>Bacteroidales</taxon>
        <taxon>Bacteroidaceae</taxon>
        <taxon>Bacteroides</taxon>
    </lineage>
</organism>
<feature type="transmembrane region" description="Helical" evidence="1">
    <location>
        <begin position="193"/>
        <end position="212"/>
    </location>
</feature>
<feature type="transmembrane region" description="Helical" evidence="1">
    <location>
        <begin position="224"/>
        <end position="243"/>
    </location>
</feature>
<dbReference type="PANTHER" id="PTHR39430:SF1">
    <property type="entry name" value="PROTEASE"/>
    <property type="match status" value="1"/>
</dbReference>
<evidence type="ECO:0000313" key="3">
    <source>
        <dbReference type="EMBL" id="AVM51563.1"/>
    </source>
</evidence>
<gene>
    <name evidence="3" type="ORF">C4H11_00055</name>
</gene>
<evidence type="ECO:0000313" key="4">
    <source>
        <dbReference type="Proteomes" id="UP000238304"/>
    </source>
</evidence>